<evidence type="ECO:0000259" key="2">
    <source>
        <dbReference type="Pfam" id="PF01636"/>
    </source>
</evidence>
<dbReference type="Proteomes" id="UP001444625">
    <property type="component" value="Unassembled WGS sequence"/>
</dbReference>
<feature type="domain" description="Aminoglycoside phosphotransferase" evidence="2">
    <location>
        <begin position="36"/>
        <end position="235"/>
    </location>
</feature>
<dbReference type="SUPFAM" id="SSF56112">
    <property type="entry name" value="Protein kinase-like (PK-like)"/>
    <property type="match status" value="1"/>
</dbReference>
<organism evidence="3 4">
    <name type="scientific">Ornithinibacillus xuwenensis</name>
    <dbReference type="NCBI Taxonomy" id="3144668"/>
    <lineage>
        <taxon>Bacteria</taxon>
        <taxon>Bacillati</taxon>
        <taxon>Bacillota</taxon>
        <taxon>Bacilli</taxon>
        <taxon>Bacillales</taxon>
        <taxon>Bacillaceae</taxon>
        <taxon>Ornithinibacillus</taxon>
    </lineage>
</organism>
<name>A0ABU9XKL5_9BACI</name>
<reference evidence="3 4" key="1">
    <citation type="submission" date="2024-05" db="EMBL/GenBank/DDBJ databases">
        <authorList>
            <person name="Haq I."/>
            <person name="Ullah Z."/>
            <person name="Ahmad R."/>
            <person name="Li M."/>
            <person name="Tong Y."/>
        </authorList>
    </citation>
    <scope>NUCLEOTIDE SEQUENCE [LARGE SCALE GENOMIC DNA]</scope>
    <source>
        <strain evidence="3 4">16A2E</strain>
    </source>
</reference>
<gene>
    <name evidence="3" type="ORF">ABC228_15315</name>
</gene>
<dbReference type="PANTHER" id="PTHR21064:SF6">
    <property type="entry name" value="AMINOGLYCOSIDE PHOSPHOTRANSFERASE DOMAIN-CONTAINING PROTEIN"/>
    <property type="match status" value="1"/>
</dbReference>
<dbReference type="EMBL" id="JBDIML010000006">
    <property type="protein sequence ID" value="MEN2768550.1"/>
    <property type="molecule type" value="Genomic_DNA"/>
</dbReference>
<sequence length="333" mass="38219">MMDFSYIDTVCSDFHKGTVESFSLLREIEENTIITVIIQKEKYILKFYHDRYTTANGLQKQGELSLYLKASGLPFAARFPTKDGKYYGETLYEGKKSFVTLEEYMDGDPISAVTLEDTYEIGRLLGIQHKACEESGIDFGHGTSWSMFGGNETNQFGDYDENELCFRELMEALAGAQYTHKLLSAITQQYQLLREEIASIWHELPKGPVQGDFCPYNMAKRNGRITGIFDYNLAGDEVLINECCGVAVYLAFSHEKVAGNEQSHLRVFLEAYRQERNISVLEEKMISPLIRVIRPFRYDRVESIVRLIEEGKEAAVLQHLDETLKMMNHHYTL</sequence>
<comment type="caution">
    <text evidence="3">The sequence shown here is derived from an EMBL/GenBank/DDBJ whole genome shotgun (WGS) entry which is preliminary data.</text>
</comment>
<accession>A0ABU9XKL5</accession>
<dbReference type="InterPro" id="IPR050249">
    <property type="entry name" value="Pseudomonas-type_ThrB"/>
</dbReference>
<dbReference type="InterPro" id="IPR011009">
    <property type="entry name" value="Kinase-like_dom_sf"/>
</dbReference>
<evidence type="ECO:0000313" key="3">
    <source>
        <dbReference type="EMBL" id="MEN2768550.1"/>
    </source>
</evidence>
<dbReference type="InterPro" id="IPR002575">
    <property type="entry name" value="Aminoglycoside_PTrfase"/>
</dbReference>
<evidence type="ECO:0000313" key="4">
    <source>
        <dbReference type="Proteomes" id="UP001444625"/>
    </source>
</evidence>
<evidence type="ECO:0000256" key="1">
    <source>
        <dbReference type="ARBA" id="ARBA00038240"/>
    </source>
</evidence>
<dbReference type="Pfam" id="PF01636">
    <property type="entry name" value="APH"/>
    <property type="match status" value="1"/>
</dbReference>
<dbReference type="PANTHER" id="PTHR21064">
    <property type="entry name" value="AMINOGLYCOSIDE PHOSPHOTRANSFERASE DOMAIN-CONTAINING PROTEIN-RELATED"/>
    <property type="match status" value="1"/>
</dbReference>
<dbReference type="Gene3D" id="3.30.200.20">
    <property type="entry name" value="Phosphorylase Kinase, domain 1"/>
    <property type="match status" value="1"/>
</dbReference>
<keyword evidence="4" id="KW-1185">Reference proteome</keyword>
<dbReference type="Gene3D" id="3.90.1200.10">
    <property type="match status" value="1"/>
</dbReference>
<proteinExistence type="inferred from homology"/>
<protein>
    <submittedName>
        <fullName evidence="3">Phosphotransferase</fullName>
    </submittedName>
</protein>
<comment type="similarity">
    <text evidence="1">Belongs to the pseudomonas-type ThrB family.</text>
</comment>
<dbReference type="RefSeq" id="WP_345826039.1">
    <property type="nucleotide sequence ID" value="NZ_JBDIML010000006.1"/>
</dbReference>